<dbReference type="InParanoid" id="A0A0C9ZYN6"/>
<dbReference type="HOGENOM" id="CLU_006344_16_0_1"/>
<reference evidence="1 2" key="1">
    <citation type="submission" date="2014-04" db="EMBL/GenBank/DDBJ databases">
        <authorList>
            <consortium name="DOE Joint Genome Institute"/>
            <person name="Kuo A."/>
            <person name="Ruytinx J."/>
            <person name="Rineau F."/>
            <person name="Colpaert J."/>
            <person name="Kohler A."/>
            <person name="Nagy L.G."/>
            <person name="Floudas D."/>
            <person name="Copeland A."/>
            <person name="Barry K.W."/>
            <person name="Cichocki N."/>
            <person name="Veneault-Fourrey C."/>
            <person name="LaButti K."/>
            <person name="Lindquist E.A."/>
            <person name="Lipzen A."/>
            <person name="Lundell T."/>
            <person name="Morin E."/>
            <person name="Murat C."/>
            <person name="Sun H."/>
            <person name="Tunlid A."/>
            <person name="Henrissat B."/>
            <person name="Grigoriev I.V."/>
            <person name="Hibbett D.S."/>
            <person name="Martin F."/>
            <person name="Nordberg H.P."/>
            <person name="Cantor M.N."/>
            <person name="Hua S.X."/>
        </authorList>
    </citation>
    <scope>NUCLEOTIDE SEQUENCE [LARGE SCALE GENOMIC DNA]</scope>
    <source>
        <strain evidence="1 2">UH-Slu-Lm8-n1</strain>
    </source>
</reference>
<dbReference type="OrthoDB" id="3187773at2759"/>
<reference evidence="2" key="2">
    <citation type="submission" date="2015-01" db="EMBL/GenBank/DDBJ databases">
        <title>Evolutionary Origins and Diversification of the Mycorrhizal Mutualists.</title>
        <authorList>
            <consortium name="DOE Joint Genome Institute"/>
            <consortium name="Mycorrhizal Genomics Consortium"/>
            <person name="Kohler A."/>
            <person name="Kuo A."/>
            <person name="Nagy L.G."/>
            <person name="Floudas D."/>
            <person name="Copeland A."/>
            <person name="Barry K.W."/>
            <person name="Cichocki N."/>
            <person name="Veneault-Fourrey C."/>
            <person name="LaButti K."/>
            <person name="Lindquist E.A."/>
            <person name="Lipzen A."/>
            <person name="Lundell T."/>
            <person name="Morin E."/>
            <person name="Murat C."/>
            <person name="Riley R."/>
            <person name="Ohm R."/>
            <person name="Sun H."/>
            <person name="Tunlid A."/>
            <person name="Henrissat B."/>
            <person name="Grigoriev I.V."/>
            <person name="Hibbett D.S."/>
            <person name="Martin F."/>
        </authorList>
    </citation>
    <scope>NUCLEOTIDE SEQUENCE [LARGE SCALE GENOMIC DNA]</scope>
    <source>
        <strain evidence="2">UH-Slu-Lm8-n1</strain>
    </source>
</reference>
<accession>A0A0C9ZYN6</accession>
<dbReference type="AlphaFoldDB" id="A0A0C9ZYN6"/>
<dbReference type="EMBL" id="KN835733">
    <property type="protein sequence ID" value="KIK34571.1"/>
    <property type="molecule type" value="Genomic_DNA"/>
</dbReference>
<dbReference type="Proteomes" id="UP000054485">
    <property type="component" value="Unassembled WGS sequence"/>
</dbReference>
<proteinExistence type="predicted"/>
<name>A0A0C9ZYN6_9AGAM</name>
<dbReference type="STRING" id="930992.A0A0C9ZYN6"/>
<protein>
    <submittedName>
        <fullName evidence="1">Uncharacterized protein</fullName>
    </submittedName>
</protein>
<evidence type="ECO:0000313" key="2">
    <source>
        <dbReference type="Proteomes" id="UP000054485"/>
    </source>
</evidence>
<keyword evidence="2" id="KW-1185">Reference proteome</keyword>
<evidence type="ECO:0000313" key="1">
    <source>
        <dbReference type="EMBL" id="KIK34571.1"/>
    </source>
</evidence>
<organism evidence="1 2">
    <name type="scientific">Suillus luteus UH-Slu-Lm8-n1</name>
    <dbReference type="NCBI Taxonomy" id="930992"/>
    <lineage>
        <taxon>Eukaryota</taxon>
        <taxon>Fungi</taxon>
        <taxon>Dikarya</taxon>
        <taxon>Basidiomycota</taxon>
        <taxon>Agaricomycotina</taxon>
        <taxon>Agaricomycetes</taxon>
        <taxon>Agaricomycetidae</taxon>
        <taxon>Boletales</taxon>
        <taxon>Suillineae</taxon>
        <taxon>Suillaceae</taxon>
        <taxon>Suillus</taxon>
    </lineage>
</organism>
<sequence length="103" mass="11795">MCFFTFTFEGISYPCTVVHWFDKADNGPDEDTGMWIVKPSYDNGNSPLIGIIHVDSIYQAAHLIPLYGTHAIPQDLKHYDSYDTFRAFYVNKFADHHAFEIAS</sequence>
<gene>
    <name evidence="1" type="ORF">CY34DRAFT_97726</name>
</gene>